<evidence type="ECO:0000313" key="1">
    <source>
        <dbReference type="EMBL" id="SCC53543.1"/>
    </source>
</evidence>
<reference evidence="2" key="1">
    <citation type="submission" date="2016-08" db="EMBL/GenBank/DDBJ databases">
        <authorList>
            <person name="Loux V."/>
            <person name="Rue O."/>
        </authorList>
    </citation>
    <scope>NUCLEOTIDE SEQUENCE [LARGE SCALE GENOMIC DNA]</scope>
    <source>
        <strain evidence="2">INRA Bc05-F1</strain>
    </source>
</reference>
<dbReference type="Proteomes" id="UP000196052">
    <property type="component" value="Unassembled WGS sequence"/>
</dbReference>
<name>A0A1C4FD34_9BACI</name>
<sequence length="13" mass="1546">MVVVLEIFHDTKD</sequence>
<dbReference type="EMBL" id="FMBE01000014">
    <property type="protein sequence ID" value="SCC53543.1"/>
    <property type="molecule type" value="Genomic_DNA"/>
</dbReference>
<evidence type="ECO:0000313" key="2">
    <source>
        <dbReference type="Proteomes" id="UP000196052"/>
    </source>
</evidence>
<gene>
    <name evidence="1" type="ORF">BC05F1_04258</name>
</gene>
<accession>A0A1C4FD34</accession>
<proteinExistence type="predicted"/>
<protein>
    <submittedName>
        <fullName evidence="1">Uncharacterized protein</fullName>
    </submittedName>
</protein>
<organism evidence="1 2">
    <name type="scientific">Bacillus wiedmannii</name>
    <dbReference type="NCBI Taxonomy" id="1890302"/>
    <lineage>
        <taxon>Bacteria</taxon>
        <taxon>Bacillati</taxon>
        <taxon>Bacillota</taxon>
        <taxon>Bacilli</taxon>
        <taxon>Bacillales</taxon>
        <taxon>Bacillaceae</taxon>
        <taxon>Bacillus</taxon>
        <taxon>Bacillus cereus group</taxon>
    </lineage>
</organism>